<dbReference type="EMBL" id="ABEXCJ040000003">
    <property type="protein sequence ID" value="ELR5217884.1"/>
    <property type="molecule type" value="Genomic_DNA"/>
</dbReference>
<organism evidence="5">
    <name type="scientific">Providencia rettgeri</name>
    <dbReference type="NCBI Taxonomy" id="587"/>
    <lineage>
        <taxon>Bacteria</taxon>
        <taxon>Pseudomonadati</taxon>
        <taxon>Pseudomonadota</taxon>
        <taxon>Gammaproteobacteria</taxon>
        <taxon>Enterobacterales</taxon>
        <taxon>Morganellaceae</taxon>
        <taxon>Providencia</taxon>
    </lineage>
</organism>
<dbReference type="Pfam" id="PF13280">
    <property type="entry name" value="WYL"/>
    <property type="match status" value="1"/>
</dbReference>
<gene>
    <name evidence="6" type="ORF">M0K77_002399</name>
    <name evidence="5" type="ORF">M0K77_RS11995</name>
</gene>
<evidence type="ECO:0000256" key="1">
    <source>
        <dbReference type="ARBA" id="ARBA00023015"/>
    </source>
</evidence>
<accession>A0AAD2VR43</accession>
<reference evidence="5" key="1">
    <citation type="submission" date="2023-10" db="EMBL/GenBank/DDBJ databases">
        <authorList>
            <consortium name="Clinical and Environmental Microbiology Branch: Whole genome sequencing antimicrobial resistance pathogens in the healthcare setting"/>
        </authorList>
    </citation>
    <scope>NUCLEOTIDE SEQUENCE</scope>
    <source>
        <strain evidence="5">2020QW-00022</strain>
    </source>
</reference>
<dbReference type="PANTHER" id="PTHR34580:SF1">
    <property type="entry name" value="PROTEIN PAFC"/>
    <property type="match status" value="1"/>
</dbReference>
<name>A0AAD2VR43_PRORE</name>
<evidence type="ECO:0000256" key="2">
    <source>
        <dbReference type="ARBA" id="ARBA00023163"/>
    </source>
</evidence>
<dbReference type="GO" id="GO:0003700">
    <property type="term" value="F:DNA-binding transcription factor activity"/>
    <property type="evidence" value="ECO:0007669"/>
    <property type="project" value="InterPro"/>
</dbReference>
<proteinExistence type="predicted"/>
<protein>
    <submittedName>
        <fullName evidence="5">WYL domain-containing protein</fullName>
    </submittedName>
</protein>
<evidence type="ECO:0000259" key="4">
    <source>
        <dbReference type="Pfam" id="PF13280"/>
    </source>
</evidence>
<dbReference type="PROSITE" id="PS52050">
    <property type="entry name" value="WYL"/>
    <property type="match status" value="1"/>
</dbReference>
<feature type="domain" description="HTH deoR-type" evidence="3">
    <location>
        <begin position="14"/>
        <end position="50"/>
    </location>
</feature>
<feature type="domain" description="WYL" evidence="4">
    <location>
        <begin position="129"/>
        <end position="188"/>
    </location>
</feature>
<sequence length="225" mass="26232">MPKQEHRYDRLAIRLAILVSRLFMGESLNISQLAQEFGVSGRTVQRDLRERLRYLDTEYIDGHVSLRDARGPFRTNSDILRFAQITSVAHYFPVLDPKLLSVLLDNRQNSPCIIWNDPPRQAPELFGGFQVIVQAIIRNRLIRFLHRKHLQSSIAPYRLICHDGEWYLAAVSKDRIQVFTLSAITDVVMTTSNFARNRHIDRILQDPRFMRALPHFDYISGIIHK</sequence>
<evidence type="ECO:0000259" key="3">
    <source>
        <dbReference type="Pfam" id="PF08220"/>
    </source>
</evidence>
<evidence type="ECO:0000313" key="6">
    <source>
        <dbReference type="EMBL" id="EMR4590071.1"/>
    </source>
</evidence>
<comment type="caution">
    <text evidence="5">The sequence shown here is derived from an EMBL/GenBank/DDBJ whole genome shotgun (WGS) entry which is preliminary data.</text>
</comment>
<dbReference type="EMBL" id="ABEXCJ050000003">
    <property type="protein sequence ID" value="EMR4590071.1"/>
    <property type="molecule type" value="Genomic_DNA"/>
</dbReference>
<dbReference type="InterPro" id="IPR051534">
    <property type="entry name" value="CBASS_pafABC_assoc_protein"/>
</dbReference>
<evidence type="ECO:0000313" key="5">
    <source>
        <dbReference type="EMBL" id="ELR5217884.1"/>
    </source>
</evidence>
<dbReference type="AlphaFoldDB" id="A0AAD2VR43"/>
<dbReference type="Pfam" id="PF08220">
    <property type="entry name" value="HTH_DeoR"/>
    <property type="match status" value="1"/>
</dbReference>
<dbReference type="PANTHER" id="PTHR34580">
    <property type="match status" value="1"/>
</dbReference>
<keyword evidence="1" id="KW-0805">Transcription regulation</keyword>
<dbReference type="InterPro" id="IPR001034">
    <property type="entry name" value="DeoR_HTH"/>
</dbReference>
<keyword evidence="2" id="KW-0804">Transcription</keyword>
<dbReference type="InterPro" id="IPR026881">
    <property type="entry name" value="WYL_dom"/>
</dbReference>